<sequence length="440" mass="47396">MPRVETYVLPVGTPTPTLEELESGEGLRTLEQAAAKAGGARNALETVGPAAGYAAKSVKPSLVGPALSTAAGSAAATGSAALEYPDPPRSMSLAECKAHMGGDAKYYLKSRFSVCTALQITQVWTSTRGRVGASNLTFYVRGSVPKDTSRTINFDWDVTDFTKIGNPPTSGLMYTVKANLPQTWPANAKVHYGGTTPNAKSYDQLARMRPAHFTHTVTVNPGQGNSGRTDLVAAIYEPTISGKLPPGWLGDGKSGKPFMLAPRWDAAPYLKNSTGGGTPTKRGAASFAYLGFLHYSTKATAPERGVAQHIKTAYTQPSRTKPTNPGKRVAGQDPDHPLHRLFADTVRRDRNRTLSIADCKRYFGPKYSENNTKDCDEFPFASTYEGAAEFEYTGDVMKNNYSVLPVNKKQNGDAGTLLKSFYAKNRIIDGLEDGFLVQIH</sequence>
<protein>
    <recommendedName>
        <fullName evidence="2">Deoxyribonuclease NucA/NucB domain-containing protein</fullName>
    </recommendedName>
</protein>
<dbReference type="EMBL" id="CP114203">
    <property type="protein sequence ID" value="WAU03723.1"/>
    <property type="molecule type" value="Genomic_DNA"/>
</dbReference>
<proteinExistence type="predicted"/>
<reference evidence="3 4" key="1">
    <citation type="submission" date="2022-12" db="EMBL/GenBank/DDBJ databases">
        <authorList>
            <person name="Ruckert C."/>
            <person name="Busche T."/>
            <person name="Kalinowski J."/>
            <person name="Wittmann C."/>
        </authorList>
    </citation>
    <scope>NUCLEOTIDE SEQUENCE [LARGE SCALE GENOMIC DNA]</scope>
    <source>
        <strain evidence="3 4">DSM 40276</strain>
    </source>
</reference>
<name>A0ABY7IZJ0_STRNI</name>
<evidence type="ECO:0000256" key="1">
    <source>
        <dbReference type="SAM" id="MobiDB-lite"/>
    </source>
</evidence>
<dbReference type="Pfam" id="PF14040">
    <property type="entry name" value="DNase_NucA_NucB"/>
    <property type="match status" value="1"/>
</dbReference>
<dbReference type="InterPro" id="IPR029476">
    <property type="entry name" value="DNase_NucA_NucB"/>
</dbReference>
<dbReference type="GeneID" id="301331077"/>
<evidence type="ECO:0000313" key="4">
    <source>
        <dbReference type="Proteomes" id="UP001210169"/>
    </source>
</evidence>
<evidence type="ECO:0000259" key="2">
    <source>
        <dbReference type="Pfam" id="PF14040"/>
    </source>
</evidence>
<feature type="domain" description="Deoxyribonuclease NucA/NucB" evidence="2">
    <location>
        <begin position="355"/>
        <end position="430"/>
    </location>
</feature>
<gene>
    <name evidence="3" type="ORF">STRNI_001887</name>
</gene>
<accession>A0ABY7IZJ0</accession>
<dbReference type="RefSeq" id="WP_277410936.1">
    <property type="nucleotide sequence ID" value="NZ_CP114203.1"/>
</dbReference>
<evidence type="ECO:0000313" key="3">
    <source>
        <dbReference type="EMBL" id="WAU03723.1"/>
    </source>
</evidence>
<dbReference type="Proteomes" id="UP001210169">
    <property type="component" value="Chromosome"/>
</dbReference>
<feature type="region of interest" description="Disordered" evidence="1">
    <location>
        <begin position="316"/>
        <end position="337"/>
    </location>
</feature>
<organism evidence="3 4">
    <name type="scientific">Streptomyces nigrescens</name>
    <dbReference type="NCBI Taxonomy" id="1920"/>
    <lineage>
        <taxon>Bacteria</taxon>
        <taxon>Bacillati</taxon>
        <taxon>Actinomycetota</taxon>
        <taxon>Actinomycetes</taxon>
        <taxon>Kitasatosporales</taxon>
        <taxon>Streptomycetaceae</taxon>
        <taxon>Streptomyces</taxon>
    </lineage>
</organism>
<keyword evidence="4" id="KW-1185">Reference proteome</keyword>